<evidence type="ECO:0000256" key="7">
    <source>
        <dbReference type="ARBA" id="ARBA00024203"/>
    </source>
</evidence>
<dbReference type="GO" id="GO:0030134">
    <property type="term" value="C:COPII-coated ER to Golgi transport vesicle"/>
    <property type="evidence" value="ECO:0007669"/>
    <property type="project" value="TreeGrafter"/>
</dbReference>
<feature type="signal peptide" evidence="9">
    <location>
        <begin position="1"/>
        <end position="20"/>
    </location>
</feature>
<dbReference type="OrthoDB" id="15356at2759"/>
<comment type="caution">
    <text evidence="10">The sequence shown here is derived from an EMBL/GenBank/DDBJ whole genome shotgun (WGS) entry which is preliminary data.</text>
</comment>
<evidence type="ECO:0000256" key="9">
    <source>
        <dbReference type="SAM" id="SignalP"/>
    </source>
</evidence>
<keyword evidence="5 8" id="KW-1133">Transmembrane helix</keyword>
<evidence type="ECO:0000313" key="10">
    <source>
        <dbReference type="EMBL" id="GJQ14152.1"/>
    </source>
</evidence>
<evidence type="ECO:0000256" key="3">
    <source>
        <dbReference type="ARBA" id="ARBA00022692"/>
    </source>
</evidence>
<protein>
    <recommendedName>
        <fullName evidence="13">Yos1-like protein</fullName>
    </recommendedName>
</protein>
<name>A0A9C7USY3_9RHOD</name>
<feature type="chain" id="PRO_5044698151" description="Yos1-like protein" evidence="9">
    <location>
        <begin position="21"/>
        <end position="79"/>
    </location>
</feature>
<dbReference type="GO" id="GO:0006888">
    <property type="term" value="P:endoplasmic reticulum to Golgi vesicle-mediated transport"/>
    <property type="evidence" value="ECO:0007669"/>
    <property type="project" value="TreeGrafter"/>
</dbReference>
<dbReference type="AlphaFoldDB" id="A0A9C7USY3"/>
<evidence type="ECO:0008006" key="13">
    <source>
        <dbReference type="Google" id="ProtNLM"/>
    </source>
</evidence>
<dbReference type="InterPro" id="IPR013880">
    <property type="entry name" value="Yos1"/>
</dbReference>
<comment type="similarity">
    <text evidence="7">Belongs to the YOS1 family.</text>
</comment>
<sequence>MTLTLGSLILATLLTSNALAILNEERFLSKVGWSYEQTRLEPNSVKAQISRLLYAFRVIMRVPLIILNILTILVLLVIG</sequence>
<proteinExistence type="inferred from homology"/>
<evidence type="ECO:0000256" key="6">
    <source>
        <dbReference type="ARBA" id="ARBA00023136"/>
    </source>
</evidence>
<comment type="subcellular location">
    <subcellularLocation>
        <location evidence="1">Membrane</location>
    </subcellularLocation>
</comment>
<dbReference type="GO" id="GO:0015031">
    <property type="term" value="P:protein transport"/>
    <property type="evidence" value="ECO:0007669"/>
    <property type="project" value="UniProtKB-KW"/>
</dbReference>
<keyword evidence="3 8" id="KW-0812">Transmembrane</keyword>
<keyword evidence="12" id="KW-1185">Reference proteome</keyword>
<evidence type="ECO:0000256" key="8">
    <source>
        <dbReference type="SAM" id="Phobius"/>
    </source>
</evidence>
<evidence type="ECO:0000256" key="1">
    <source>
        <dbReference type="ARBA" id="ARBA00004370"/>
    </source>
</evidence>
<evidence type="ECO:0000256" key="5">
    <source>
        <dbReference type="ARBA" id="ARBA00022989"/>
    </source>
</evidence>
<dbReference type="PANTHER" id="PTHR15858">
    <property type="entry name" value="IMMEDIATE EARLY RESPONSE 3-INTERACTING PROTEIN 1"/>
    <property type="match status" value="1"/>
</dbReference>
<keyword evidence="6 8" id="KW-0472">Membrane</keyword>
<gene>
    <name evidence="10" type="ORF">GpartN1_g5943.t1</name>
    <name evidence="11" type="ORF">GpartN1_g6020.t1</name>
</gene>
<keyword evidence="2" id="KW-0813">Transport</keyword>
<evidence type="ECO:0000313" key="12">
    <source>
        <dbReference type="Proteomes" id="UP001061958"/>
    </source>
</evidence>
<dbReference type="Pfam" id="PF08571">
    <property type="entry name" value="Yos1"/>
    <property type="match status" value="1"/>
</dbReference>
<reference evidence="10" key="2">
    <citation type="submission" date="2022-01" db="EMBL/GenBank/DDBJ databases">
        <authorList>
            <person name="Hirooka S."/>
            <person name="Miyagishima S.Y."/>
        </authorList>
    </citation>
    <scope>NUCLEOTIDE SEQUENCE</scope>
    <source>
        <strain evidence="10">NBRC 102759</strain>
    </source>
</reference>
<keyword evidence="4" id="KW-0653">Protein transport</keyword>
<accession>A0A9C7USY3</accession>
<dbReference type="EMBL" id="BQMJ01000052">
    <property type="protein sequence ID" value="GJQ14229.1"/>
    <property type="molecule type" value="Genomic_DNA"/>
</dbReference>
<dbReference type="EMBL" id="BQMJ01000051">
    <property type="protein sequence ID" value="GJQ14152.1"/>
    <property type="molecule type" value="Genomic_DNA"/>
</dbReference>
<dbReference type="PANTHER" id="PTHR15858:SF0">
    <property type="entry name" value="IMMEDIATE EARLY RESPONSE 3-INTERACTING PROTEIN 1"/>
    <property type="match status" value="1"/>
</dbReference>
<dbReference type="GO" id="GO:0000139">
    <property type="term" value="C:Golgi membrane"/>
    <property type="evidence" value="ECO:0007669"/>
    <property type="project" value="TreeGrafter"/>
</dbReference>
<dbReference type="Proteomes" id="UP001061958">
    <property type="component" value="Unassembled WGS sequence"/>
</dbReference>
<evidence type="ECO:0000313" key="11">
    <source>
        <dbReference type="EMBL" id="GJQ14229.1"/>
    </source>
</evidence>
<dbReference type="GO" id="GO:0005789">
    <property type="term" value="C:endoplasmic reticulum membrane"/>
    <property type="evidence" value="ECO:0007669"/>
    <property type="project" value="TreeGrafter"/>
</dbReference>
<organism evidence="10 12">
    <name type="scientific">Galdieria partita</name>
    <dbReference type="NCBI Taxonomy" id="83374"/>
    <lineage>
        <taxon>Eukaryota</taxon>
        <taxon>Rhodophyta</taxon>
        <taxon>Bangiophyceae</taxon>
        <taxon>Galdieriales</taxon>
        <taxon>Galdieriaceae</taxon>
        <taxon>Galdieria</taxon>
    </lineage>
</organism>
<reference evidence="10" key="1">
    <citation type="journal article" date="2022" name="Proc. Natl. Acad. Sci. U.S.A.">
        <title>Life cycle and functional genomics of the unicellular red alga Galdieria for elucidating algal and plant evolution and industrial use.</title>
        <authorList>
            <person name="Hirooka S."/>
            <person name="Itabashi T."/>
            <person name="Ichinose T.M."/>
            <person name="Onuma R."/>
            <person name="Fujiwara T."/>
            <person name="Yamashita S."/>
            <person name="Jong L.W."/>
            <person name="Tomita R."/>
            <person name="Iwane A.H."/>
            <person name="Miyagishima S.Y."/>
        </authorList>
    </citation>
    <scope>NUCLEOTIDE SEQUENCE</scope>
    <source>
        <strain evidence="10">NBRC 102759</strain>
    </source>
</reference>
<feature type="transmembrane region" description="Helical" evidence="8">
    <location>
        <begin position="58"/>
        <end position="78"/>
    </location>
</feature>
<evidence type="ECO:0000256" key="2">
    <source>
        <dbReference type="ARBA" id="ARBA00022448"/>
    </source>
</evidence>
<keyword evidence="9" id="KW-0732">Signal</keyword>
<evidence type="ECO:0000256" key="4">
    <source>
        <dbReference type="ARBA" id="ARBA00022927"/>
    </source>
</evidence>